<accession>A0A2H3JK41</accession>
<reference evidence="2 3" key="1">
    <citation type="journal article" date="2012" name="Science">
        <title>The Paleozoic origin of enzymatic lignin decomposition reconstructed from 31 fungal genomes.</title>
        <authorList>
            <person name="Floudas D."/>
            <person name="Binder M."/>
            <person name="Riley R."/>
            <person name="Barry K."/>
            <person name="Blanchette R.A."/>
            <person name="Henrissat B."/>
            <person name="Martinez A.T."/>
            <person name="Otillar R."/>
            <person name="Spatafora J.W."/>
            <person name="Yadav J.S."/>
            <person name="Aerts A."/>
            <person name="Benoit I."/>
            <person name="Boyd A."/>
            <person name="Carlson A."/>
            <person name="Copeland A."/>
            <person name="Coutinho P.M."/>
            <person name="de Vries R.P."/>
            <person name="Ferreira P."/>
            <person name="Findley K."/>
            <person name="Foster B."/>
            <person name="Gaskell J."/>
            <person name="Glotzer D."/>
            <person name="Gorecki P."/>
            <person name="Heitman J."/>
            <person name="Hesse C."/>
            <person name="Hori C."/>
            <person name="Igarashi K."/>
            <person name="Jurgens J.A."/>
            <person name="Kallen N."/>
            <person name="Kersten P."/>
            <person name="Kohler A."/>
            <person name="Kuees U."/>
            <person name="Kumar T.K.A."/>
            <person name="Kuo A."/>
            <person name="LaButti K."/>
            <person name="Larrondo L.F."/>
            <person name="Lindquist E."/>
            <person name="Ling A."/>
            <person name="Lombard V."/>
            <person name="Lucas S."/>
            <person name="Lundell T."/>
            <person name="Martin R."/>
            <person name="McLaughlin D.J."/>
            <person name="Morgenstern I."/>
            <person name="Morin E."/>
            <person name="Murat C."/>
            <person name="Nagy L.G."/>
            <person name="Nolan M."/>
            <person name="Ohm R.A."/>
            <person name="Patyshakuliyeva A."/>
            <person name="Rokas A."/>
            <person name="Ruiz-Duenas F.J."/>
            <person name="Sabat G."/>
            <person name="Salamov A."/>
            <person name="Samejima M."/>
            <person name="Schmutz J."/>
            <person name="Slot J.C."/>
            <person name="St John F."/>
            <person name="Stenlid J."/>
            <person name="Sun H."/>
            <person name="Sun S."/>
            <person name="Syed K."/>
            <person name="Tsang A."/>
            <person name="Wiebenga A."/>
            <person name="Young D."/>
            <person name="Pisabarro A."/>
            <person name="Eastwood D.C."/>
            <person name="Martin F."/>
            <person name="Cullen D."/>
            <person name="Grigoriev I.V."/>
            <person name="Hibbett D.S."/>
        </authorList>
    </citation>
    <scope>NUCLEOTIDE SEQUENCE [LARGE SCALE GENOMIC DNA]</scope>
    <source>
        <strain evidence="2 3">MD-104</strain>
    </source>
</reference>
<feature type="transmembrane region" description="Helical" evidence="1">
    <location>
        <begin position="165"/>
        <end position="186"/>
    </location>
</feature>
<dbReference type="Proteomes" id="UP000218811">
    <property type="component" value="Unassembled WGS sequence"/>
</dbReference>
<evidence type="ECO:0000256" key="1">
    <source>
        <dbReference type="SAM" id="Phobius"/>
    </source>
</evidence>
<feature type="transmembrane region" description="Helical" evidence="1">
    <location>
        <begin position="198"/>
        <end position="220"/>
    </location>
</feature>
<evidence type="ECO:0000313" key="3">
    <source>
        <dbReference type="Proteomes" id="UP000218811"/>
    </source>
</evidence>
<evidence type="ECO:0000313" key="2">
    <source>
        <dbReference type="EMBL" id="PCH41915.1"/>
    </source>
</evidence>
<feature type="transmembrane region" description="Helical" evidence="1">
    <location>
        <begin position="75"/>
        <end position="96"/>
    </location>
</feature>
<keyword evidence="1" id="KW-1133">Transmembrane helix</keyword>
<feature type="transmembrane region" description="Helical" evidence="1">
    <location>
        <begin position="232"/>
        <end position="250"/>
    </location>
</feature>
<gene>
    <name evidence="2" type="ORF">WOLCODRAFT_49096</name>
</gene>
<name>A0A2H3JK41_WOLCO</name>
<feature type="transmembrane region" description="Helical" evidence="1">
    <location>
        <begin position="274"/>
        <end position="296"/>
    </location>
</feature>
<keyword evidence="1" id="KW-0812">Transmembrane</keyword>
<feature type="non-terminal residue" evidence="2">
    <location>
        <position position="301"/>
    </location>
</feature>
<feature type="transmembrane region" description="Helical" evidence="1">
    <location>
        <begin position="6"/>
        <end position="31"/>
    </location>
</feature>
<organism evidence="2 3">
    <name type="scientific">Wolfiporia cocos (strain MD-104)</name>
    <name type="common">Brown rot fungus</name>
    <dbReference type="NCBI Taxonomy" id="742152"/>
    <lineage>
        <taxon>Eukaryota</taxon>
        <taxon>Fungi</taxon>
        <taxon>Dikarya</taxon>
        <taxon>Basidiomycota</taxon>
        <taxon>Agaricomycotina</taxon>
        <taxon>Agaricomycetes</taxon>
        <taxon>Polyporales</taxon>
        <taxon>Phaeolaceae</taxon>
        <taxon>Wolfiporia</taxon>
    </lineage>
</organism>
<keyword evidence="3" id="KW-1185">Reference proteome</keyword>
<keyword evidence="1" id="KW-0472">Membrane</keyword>
<protein>
    <submittedName>
        <fullName evidence="2">Uncharacterized protein</fullName>
    </submittedName>
</protein>
<dbReference type="EMBL" id="KB468124">
    <property type="protein sequence ID" value="PCH41915.1"/>
    <property type="molecule type" value="Genomic_DNA"/>
</dbReference>
<dbReference type="OrthoDB" id="2562239at2759"/>
<feature type="non-terminal residue" evidence="2">
    <location>
        <position position="1"/>
    </location>
</feature>
<sequence>PSPIGGIPFAIDFAPSILFAVLHGLLAPAILNRWIRRKSRYTSLTGSMFLCLHRIIELAIRALQAHSTKSRVNPMFIVILQTAYTMGSIAYGAGLYTQSLYGFNVQSLTDHEKSDAQSLRSMYEGDTRHSREAVEEVDSLDSDEKSGHTAWRERLYRRLFYAARIHYHVLNAMAAASGTLYIIAMGHDNPANNYSQHRYVSCAGALLLLQATNAAAIFGYMRFPGIPRASALFLSYMACLLSIPTVYRLLTMTNMTMDILSTAPGTLNTPLAKAAFYVFFIAPDWICAVCLMSVYVHEMLS</sequence>
<dbReference type="AlphaFoldDB" id="A0A2H3JK41"/>
<proteinExistence type="predicted"/>